<evidence type="ECO:0000313" key="2">
    <source>
        <dbReference type="EMBL" id="KAF9460507.1"/>
    </source>
</evidence>
<name>A0A9P6CCD5_9AGAR</name>
<keyword evidence="3" id="KW-1185">Reference proteome</keyword>
<dbReference type="Pfam" id="PF13508">
    <property type="entry name" value="Acetyltransf_7"/>
    <property type="match status" value="1"/>
</dbReference>
<dbReference type="EMBL" id="MU150297">
    <property type="protein sequence ID" value="KAF9460507.1"/>
    <property type="molecule type" value="Genomic_DNA"/>
</dbReference>
<reference evidence="2" key="1">
    <citation type="submission" date="2020-11" db="EMBL/GenBank/DDBJ databases">
        <authorList>
            <consortium name="DOE Joint Genome Institute"/>
            <person name="Ahrendt S."/>
            <person name="Riley R."/>
            <person name="Andreopoulos W."/>
            <person name="Labutti K."/>
            <person name="Pangilinan J."/>
            <person name="Ruiz-Duenas F.J."/>
            <person name="Barrasa J.M."/>
            <person name="Sanchez-Garcia M."/>
            <person name="Camarero S."/>
            <person name="Miyauchi S."/>
            <person name="Serrano A."/>
            <person name="Linde D."/>
            <person name="Babiker R."/>
            <person name="Drula E."/>
            <person name="Ayuso-Fernandez I."/>
            <person name="Pacheco R."/>
            <person name="Padilla G."/>
            <person name="Ferreira P."/>
            <person name="Barriuso J."/>
            <person name="Kellner H."/>
            <person name="Castanera R."/>
            <person name="Alfaro M."/>
            <person name="Ramirez L."/>
            <person name="Pisabarro A.G."/>
            <person name="Kuo A."/>
            <person name="Tritt A."/>
            <person name="Lipzen A."/>
            <person name="He G."/>
            <person name="Yan M."/>
            <person name="Ng V."/>
            <person name="Cullen D."/>
            <person name="Martin F."/>
            <person name="Rosso M.-N."/>
            <person name="Henrissat B."/>
            <person name="Hibbett D."/>
            <person name="Martinez A.T."/>
            <person name="Grigoriev I.V."/>
        </authorList>
    </citation>
    <scope>NUCLEOTIDE SEQUENCE</scope>
    <source>
        <strain evidence="2">CBS 247.69</strain>
    </source>
</reference>
<dbReference type="PANTHER" id="PTHR42791">
    <property type="entry name" value="GNAT FAMILY ACETYLTRANSFERASE"/>
    <property type="match status" value="1"/>
</dbReference>
<proteinExistence type="predicted"/>
<organism evidence="2 3">
    <name type="scientific">Collybia nuda</name>
    <dbReference type="NCBI Taxonomy" id="64659"/>
    <lineage>
        <taxon>Eukaryota</taxon>
        <taxon>Fungi</taxon>
        <taxon>Dikarya</taxon>
        <taxon>Basidiomycota</taxon>
        <taxon>Agaricomycotina</taxon>
        <taxon>Agaricomycetes</taxon>
        <taxon>Agaricomycetidae</taxon>
        <taxon>Agaricales</taxon>
        <taxon>Tricholomatineae</taxon>
        <taxon>Clitocybaceae</taxon>
        <taxon>Collybia</taxon>
    </lineage>
</organism>
<dbReference type="OrthoDB" id="4738875at2759"/>
<dbReference type="SUPFAM" id="SSF55729">
    <property type="entry name" value="Acyl-CoA N-acyltransferases (Nat)"/>
    <property type="match status" value="1"/>
</dbReference>
<gene>
    <name evidence="2" type="ORF">BDZ94DRAFT_1265750</name>
</gene>
<dbReference type="AlphaFoldDB" id="A0A9P6CCD5"/>
<accession>A0A9P6CCD5</accession>
<dbReference type="Proteomes" id="UP000807353">
    <property type="component" value="Unassembled WGS sequence"/>
</dbReference>
<dbReference type="CDD" id="cd04301">
    <property type="entry name" value="NAT_SF"/>
    <property type="match status" value="1"/>
</dbReference>
<dbReference type="PROSITE" id="PS51186">
    <property type="entry name" value="GNAT"/>
    <property type="match status" value="1"/>
</dbReference>
<dbReference type="Gene3D" id="3.40.630.30">
    <property type="match status" value="1"/>
</dbReference>
<sequence>MSLVPLELGANVRAATLGGEIYVATIGPEPEDIVGAAIWYAPGQSSMSTDEQRAAGWDQFLSVIPEELKSWWMEHFIPEIGRLADEALGPGYKLKSWHLHLFGVVPTYQRRGLGKALMRVVDDLAKADGAPIVLETTTEIDVLIYKKLGFDIKGETTIKSSLGVSPLYIMAKEP</sequence>
<evidence type="ECO:0000259" key="1">
    <source>
        <dbReference type="PROSITE" id="PS51186"/>
    </source>
</evidence>
<feature type="domain" description="N-acetyltransferase" evidence="1">
    <location>
        <begin position="36"/>
        <end position="174"/>
    </location>
</feature>
<dbReference type="GO" id="GO:0016747">
    <property type="term" value="F:acyltransferase activity, transferring groups other than amino-acyl groups"/>
    <property type="evidence" value="ECO:0007669"/>
    <property type="project" value="InterPro"/>
</dbReference>
<protein>
    <recommendedName>
        <fullName evidence="1">N-acetyltransferase domain-containing protein</fullName>
    </recommendedName>
</protein>
<dbReference type="InterPro" id="IPR016181">
    <property type="entry name" value="Acyl_CoA_acyltransferase"/>
</dbReference>
<dbReference type="PANTHER" id="PTHR42791:SF1">
    <property type="entry name" value="N-ACETYLTRANSFERASE DOMAIN-CONTAINING PROTEIN"/>
    <property type="match status" value="1"/>
</dbReference>
<dbReference type="InterPro" id="IPR000182">
    <property type="entry name" value="GNAT_dom"/>
</dbReference>
<evidence type="ECO:0000313" key="3">
    <source>
        <dbReference type="Proteomes" id="UP000807353"/>
    </source>
</evidence>
<comment type="caution">
    <text evidence="2">The sequence shown here is derived from an EMBL/GenBank/DDBJ whole genome shotgun (WGS) entry which is preliminary data.</text>
</comment>
<dbReference type="InterPro" id="IPR052523">
    <property type="entry name" value="Trichothecene_AcTrans"/>
</dbReference>